<dbReference type="InterPro" id="IPR006429">
    <property type="entry name" value="Phage_lambda_portal"/>
</dbReference>
<evidence type="ECO:0000313" key="2">
    <source>
        <dbReference type="EMBL" id="ACL57432.1"/>
    </source>
</evidence>
<evidence type="ECO:0000313" key="3">
    <source>
        <dbReference type="Proteomes" id="UP000008207"/>
    </source>
</evidence>
<dbReference type="GO" id="GO:0019068">
    <property type="term" value="P:virion assembly"/>
    <property type="evidence" value="ECO:0007669"/>
    <property type="project" value="InterPro"/>
</dbReference>
<dbReference type="NCBIfam" id="TIGR01539">
    <property type="entry name" value="portal_lambda"/>
    <property type="match status" value="1"/>
</dbReference>
<keyword evidence="3" id="KW-1185">Reference proteome</keyword>
<feature type="region of interest" description="Disordered" evidence="1">
    <location>
        <begin position="13"/>
        <end position="35"/>
    </location>
</feature>
<proteinExistence type="predicted"/>
<dbReference type="Proteomes" id="UP000008207">
    <property type="component" value="Chromosome"/>
</dbReference>
<dbReference type="EMBL" id="CP001349">
    <property type="protein sequence ID" value="ACL57432.1"/>
    <property type="molecule type" value="Genomic_DNA"/>
</dbReference>
<reference evidence="2 3" key="1">
    <citation type="submission" date="2009-01" db="EMBL/GenBank/DDBJ databases">
        <title>Complete sequence of chromosome of Methylobacterium nodulans ORS 2060.</title>
        <authorList>
            <consortium name="US DOE Joint Genome Institute"/>
            <person name="Lucas S."/>
            <person name="Copeland A."/>
            <person name="Lapidus A."/>
            <person name="Glavina del Rio T."/>
            <person name="Dalin E."/>
            <person name="Tice H."/>
            <person name="Bruce D."/>
            <person name="Goodwin L."/>
            <person name="Pitluck S."/>
            <person name="Sims D."/>
            <person name="Brettin T."/>
            <person name="Detter J.C."/>
            <person name="Han C."/>
            <person name="Larimer F."/>
            <person name="Land M."/>
            <person name="Hauser L."/>
            <person name="Kyrpides N."/>
            <person name="Ivanova N."/>
            <person name="Marx C.J."/>
            <person name="Richardson P."/>
        </authorList>
    </citation>
    <scope>NUCLEOTIDE SEQUENCE [LARGE SCALE GENOMIC DNA]</scope>
    <source>
        <strain evidence="3">LMG 21967 / CNCM I-2342 / ORS 2060</strain>
    </source>
</reference>
<feature type="region of interest" description="Disordered" evidence="1">
    <location>
        <begin position="505"/>
        <end position="536"/>
    </location>
</feature>
<organism evidence="2 3">
    <name type="scientific">Methylobacterium nodulans (strain LMG 21967 / CNCM I-2342 / ORS 2060)</name>
    <dbReference type="NCBI Taxonomy" id="460265"/>
    <lineage>
        <taxon>Bacteria</taxon>
        <taxon>Pseudomonadati</taxon>
        <taxon>Pseudomonadota</taxon>
        <taxon>Alphaproteobacteria</taxon>
        <taxon>Hyphomicrobiales</taxon>
        <taxon>Methylobacteriaceae</taxon>
        <taxon>Methylobacterium</taxon>
    </lineage>
</organism>
<dbReference type="GO" id="GO:0005198">
    <property type="term" value="F:structural molecule activity"/>
    <property type="evidence" value="ECO:0007669"/>
    <property type="project" value="InterPro"/>
</dbReference>
<dbReference type="eggNOG" id="COG5511">
    <property type="taxonomic scope" value="Bacteria"/>
</dbReference>
<sequence length="536" mass="59369">MVSVVPRIRQGSMPSGVPAVSGSRPQPRASVPSWASGYMRGGHGPLFRGWNPPVRDASDEVQQAWWRAAGRANDIIHNSGWVAGAVDQAVANTVGTGLRLSALPDAVALGLTEGEASKLGRLIEQRFELWARNPYECDIECRRSFGQLQAAAFRGWFAPGEIVSETAWKTRPGGQYGTKVRLIPPHRLSQRSEYPRLVQGVRMDQDWAPQSYIFWRRQGLSDVEIEVRAREAGGRVRIGHVFDGVAGQYRGISPLVPALQVARQFDQLADATLTAALIRAVFAATVKSNEPTEEVLKGLLTPQEQARMHSEGLTAFDCWASMQDGWYKGTTIDLGEKGRFAHLFPGQELTFHSAQGSASDYKDQALFLLRELLRCLGLTYESGTGDYTNATYSSVRMATGEIFQITLYRRRNIVAPFCQPHYEGWLEEEIESGAIPFPGGIDGFMANRTAACRAEWRGSPKPQADDLKTAKAHETYRNMGVMTDEMIANDLGVDIEDVYRQRARERDMREEYGLPENGAGTVPDTVSDKLVTQKDD</sequence>
<dbReference type="HOGENOM" id="CLU_027870_3_0_5"/>
<dbReference type="AlphaFoldDB" id="B8ICM1"/>
<dbReference type="KEGG" id="mno:Mnod_2462"/>
<dbReference type="STRING" id="460265.Mnod_2462"/>
<gene>
    <name evidence="2" type="ordered locus">Mnod_2462</name>
</gene>
<name>B8ICM1_METNO</name>
<accession>B8ICM1</accession>
<dbReference type="Pfam" id="PF05136">
    <property type="entry name" value="Phage_portal_2"/>
    <property type="match status" value="1"/>
</dbReference>
<protein>
    <submittedName>
        <fullName evidence="2">Phage portal protein, lambda family</fullName>
    </submittedName>
</protein>
<dbReference type="OrthoDB" id="9770450at2"/>
<evidence type="ECO:0000256" key="1">
    <source>
        <dbReference type="SAM" id="MobiDB-lite"/>
    </source>
</evidence>